<dbReference type="InterPro" id="IPR050612">
    <property type="entry name" value="Prok_Mopterin_Oxidored"/>
</dbReference>
<proteinExistence type="inferred from homology"/>
<dbReference type="STRING" id="441112.SAMN04488094_10715"/>
<feature type="signal peptide" evidence="15">
    <location>
        <begin position="1"/>
        <end position="39"/>
    </location>
</feature>
<feature type="binding site" evidence="14">
    <location>
        <position position="154"/>
    </location>
    <ligand>
        <name>Mo-bis(molybdopterin guanine dinucleotide)</name>
        <dbReference type="ChEBI" id="CHEBI:60539"/>
    </ligand>
</feature>
<evidence type="ECO:0000256" key="7">
    <source>
        <dbReference type="ARBA" id="ARBA00022764"/>
    </source>
</evidence>
<dbReference type="PROSITE" id="PS51318">
    <property type="entry name" value="TAT"/>
    <property type="match status" value="1"/>
</dbReference>
<evidence type="ECO:0000256" key="4">
    <source>
        <dbReference type="ARBA" id="ARBA00022505"/>
    </source>
</evidence>
<dbReference type="Proteomes" id="UP000198728">
    <property type="component" value="Unassembled WGS sequence"/>
</dbReference>
<dbReference type="GO" id="GO:0009061">
    <property type="term" value="P:anaerobic respiration"/>
    <property type="evidence" value="ECO:0007669"/>
    <property type="project" value="TreeGrafter"/>
</dbReference>
<evidence type="ECO:0000256" key="11">
    <source>
        <dbReference type="ARBA" id="ARBA00056722"/>
    </source>
</evidence>
<gene>
    <name evidence="19" type="ORF">SAMN04488094_10715</name>
</gene>
<comment type="catalytic activity">
    <reaction evidence="10">
        <text>dimethyl sulfide + a menaquinone + H2O = dimethyl sulfoxide + a menaquinol</text>
        <dbReference type="Rhea" id="RHEA:28494"/>
        <dbReference type="Rhea" id="RHEA-COMP:9537"/>
        <dbReference type="Rhea" id="RHEA-COMP:9539"/>
        <dbReference type="ChEBI" id="CHEBI:15377"/>
        <dbReference type="ChEBI" id="CHEBI:16374"/>
        <dbReference type="ChEBI" id="CHEBI:17437"/>
        <dbReference type="ChEBI" id="CHEBI:18151"/>
        <dbReference type="ChEBI" id="CHEBI:28262"/>
        <dbReference type="EC" id="1.8.5.3"/>
    </reaction>
</comment>
<keyword evidence="7" id="KW-0574">Periplasm</keyword>
<feature type="chain" id="PRO_5011652401" description="Dimethyl sulfoxide/trimethylamine N-oxide reductase" evidence="15">
    <location>
        <begin position="40"/>
        <end position="821"/>
    </location>
</feature>
<comment type="subcellular location">
    <subcellularLocation>
        <location evidence="1">Periplasm</location>
    </subcellularLocation>
</comment>
<keyword evidence="8" id="KW-0560">Oxidoreductase</keyword>
<dbReference type="InterPro" id="IPR009010">
    <property type="entry name" value="Asp_de-COase-like_dom_sf"/>
</dbReference>
<feature type="domain" description="Molybdopterin dinucleotide-binding" evidence="17">
    <location>
        <begin position="678"/>
        <end position="796"/>
    </location>
</feature>
<dbReference type="Pfam" id="PF00384">
    <property type="entry name" value="Molybdopterin"/>
    <property type="match status" value="1"/>
</dbReference>
<feature type="binding site" evidence="14">
    <location>
        <position position="366"/>
    </location>
    <ligand>
        <name>Mo-bis(molybdopterin guanine dinucleotide)</name>
        <dbReference type="ChEBI" id="CHEBI:60539"/>
    </ligand>
</feature>
<dbReference type="RefSeq" id="WP_093361027.1">
    <property type="nucleotide sequence ID" value="NZ_FOLG01000007.1"/>
</dbReference>
<keyword evidence="20" id="KW-1185">Reference proteome</keyword>
<comment type="similarity">
    <text evidence="2">Belongs to the prokaryotic molybdopterin-containing oxidoreductase family.</text>
</comment>
<dbReference type="GO" id="GO:0030151">
    <property type="term" value="F:molybdenum ion binding"/>
    <property type="evidence" value="ECO:0007669"/>
    <property type="project" value="TreeGrafter"/>
</dbReference>
<evidence type="ECO:0000256" key="5">
    <source>
        <dbReference type="ARBA" id="ARBA00022723"/>
    </source>
</evidence>
<feature type="domain" description="Molybdopterin oxidoreductase N-terminal" evidence="18">
    <location>
        <begin position="48"/>
        <end position="87"/>
    </location>
</feature>
<dbReference type="GO" id="GO:0030288">
    <property type="term" value="C:outer membrane-bounded periplasmic space"/>
    <property type="evidence" value="ECO:0007669"/>
    <property type="project" value="TreeGrafter"/>
</dbReference>
<feature type="binding site" evidence="14">
    <location>
        <position position="521"/>
    </location>
    <ligand>
        <name>Mo-bis(molybdopterin guanine dinucleotide)</name>
        <dbReference type="ChEBI" id="CHEBI:60539"/>
    </ligand>
</feature>
<protein>
    <recommendedName>
        <fullName evidence="13">Dimethyl sulfoxide/trimethylamine N-oxide reductase</fullName>
        <ecNumber evidence="3">1.7.2.3</ecNumber>
        <ecNumber evidence="12">1.8.5.3</ecNumber>
    </recommendedName>
</protein>
<feature type="binding site" evidence="14">
    <location>
        <position position="551"/>
    </location>
    <ligand>
        <name>Mo-bis(molybdopterin guanine dinucleotide)</name>
        <dbReference type="ChEBI" id="CHEBI:60539"/>
    </ligand>
</feature>
<evidence type="ECO:0000256" key="8">
    <source>
        <dbReference type="ARBA" id="ARBA00023002"/>
    </source>
</evidence>
<dbReference type="Gene3D" id="3.90.55.10">
    <property type="entry name" value="Dimethylsulfoxide Reductase, domain 3"/>
    <property type="match status" value="1"/>
</dbReference>
<evidence type="ECO:0000256" key="1">
    <source>
        <dbReference type="ARBA" id="ARBA00004418"/>
    </source>
</evidence>
<dbReference type="PANTHER" id="PTHR43742:SF10">
    <property type="entry name" value="TRIMETHYLAMINE-N-OXIDE REDUCTASE 2"/>
    <property type="match status" value="1"/>
</dbReference>
<dbReference type="NCBIfam" id="TIGR00509">
    <property type="entry name" value="bisC_fam"/>
    <property type="match status" value="1"/>
</dbReference>
<feature type="domain" description="Molybdopterin oxidoreductase" evidence="16">
    <location>
        <begin position="92"/>
        <end position="561"/>
    </location>
</feature>
<evidence type="ECO:0000313" key="19">
    <source>
        <dbReference type="EMBL" id="SFC62227.1"/>
    </source>
</evidence>
<dbReference type="NCBIfam" id="NF011682">
    <property type="entry name" value="PRK15102.1"/>
    <property type="match status" value="1"/>
</dbReference>
<evidence type="ECO:0000256" key="2">
    <source>
        <dbReference type="ARBA" id="ARBA00010312"/>
    </source>
</evidence>
<dbReference type="OrthoDB" id="9759518at2"/>
<feature type="binding site" evidence="14">
    <location>
        <position position="474"/>
    </location>
    <ligand>
        <name>Mo-bis(molybdopterin guanine dinucleotide)</name>
        <dbReference type="ChEBI" id="CHEBI:60539"/>
    </ligand>
</feature>
<feature type="binding site" evidence="14">
    <location>
        <position position="778"/>
    </location>
    <ligand>
        <name>Mo-bis(molybdopterin guanine dinucleotide)</name>
        <dbReference type="ChEBI" id="CHEBI:60539"/>
    </ligand>
</feature>
<comment type="cofactor">
    <cofactor evidence="14">
        <name>Mo-bis(molybdopterin guanine dinucleotide)</name>
        <dbReference type="ChEBI" id="CHEBI:60539"/>
    </cofactor>
    <text evidence="14">Binds 1 molybdenum-bis(molybdopterin guanine dinucleotide) (Mo-bis-MGD) cofactor per subunit.</text>
</comment>
<evidence type="ECO:0000256" key="13">
    <source>
        <dbReference type="ARBA" id="ARBA00068174"/>
    </source>
</evidence>
<evidence type="ECO:0000256" key="10">
    <source>
        <dbReference type="ARBA" id="ARBA00050606"/>
    </source>
</evidence>
<dbReference type="CDD" id="cd02793">
    <property type="entry name" value="MopB_CT_DMSOR-BSOR-TMAOR"/>
    <property type="match status" value="1"/>
</dbReference>
<keyword evidence="4 14" id="KW-0500">Molybdenum</keyword>
<evidence type="ECO:0000256" key="14">
    <source>
        <dbReference type="PIRSR" id="PIRSR606658-1"/>
    </source>
</evidence>
<dbReference type="FunFam" id="2.40.40.20:FF:000009">
    <property type="entry name" value="Biotin sulfoxide reductase 2"/>
    <property type="match status" value="1"/>
</dbReference>
<dbReference type="GO" id="GO:0009055">
    <property type="term" value="F:electron transfer activity"/>
    <property type="evidence" value="ECO:0007669"/>
    <property type="project" value="TreeGrafter"/>
</dbReference>
<dbReference type="PROSITE" id="PS00490">
    <property type="entry name" value="MOLYBDOPTERIN_PROK_2"/>
    <property type="match status" value="1"/>
</dbReference>
<evidence type="ECO:0000256" key="15">
    <source>
        <dbReference type="SAM" id="SignalP"/>
    </source>
</evidence>
<dbReference type="InterPro" id="IPR006311">
    <property type="entry name" value="TAT_signal"/>
</dbReference>
<dbReference type="PROSITE" id="PS00932">
    <property type="entry name" value="MOLYBDOPTERIN_PROK_3"/>
    <property type="match status" value="1"/>
</dbReference>
<dbReference type="EC" id="1.7.2.3" evidence="3"/>
<dbReference type="Pfam" id="PF18364">
    <property type="entry name" value="Molybdopterin_N"/>
    <property type="match status" value="1"/>
</dbReference>
<dbReference type="FunFam" id="3.40.228.10:FF:000003">
    <property type="entry name" value="Biotin sulfoxide reductase 2"/>
    <property type="match status" value="1"/>
</dbReference>
<dbReference type="InterPro" id="IPR041954">
    <property type="entry name" value="CT_DMSOR/BSOR/TMAOR"/>
</dbReference>
<name>A0A1I1KN80_9RHOB</name>
<dbReference type="InterPro" id="IPR041460">
    <property type="entry name" value="Molybdopterin_N"/>
</dbReference>
<evidence type="ECO:0000313" key="20">
    <source>
        <dbReference type="Proteomes" id="UP000198728"/>
    </source>
</evidence>
<dbReference type="SUPFAM" id="SSF50692">
    <property type="entry name" value="ADC-like"/>
    <property type="match status" value="1"/>
</dbReference>
<dbReference type="Gene3D" id="3.40.50.740">
    <property type="match status" value="1"/>
</dbReference>
<reference evidence="19 20" key="1">
    <citation type="submission" date="2016-10" db="EMBL/GenBank/DDBJ databases">
        <authorList>
            <person name="de Groot N.N."/>
        </authorList>
    </citation>
    <scope>NUCLEOTIDE SEQUENCE [LARGE SCALE GENOMIC DNA]</scope>
    <source>
        <strain evidence="19 20">DSM 19548</strain>
    </source>
</reference>
<dbReference type="CDD" id="cd02769">
    <property type="entry name" value="MopB_DMSOR-BSOR-TMAOR"/>
    <property type="match status" value="1"/>
</dbReference>
<dbReference type="InterPro" id="IPR006655">
    <property type="entry name" value="Mopterin_OxRdtase_prok_CS"/>
</dbReference>
<dbReference type="GO" id="GO:0050626">
    <property type="term" value="F:trimethylamine-N-oxide reductase (cytochrome c) activity"/>
    <property type="evidence" value="ECO:0007669"/>
    <property type="project" value="UniProtKB-EC"/>
</dbReference>
<evidence type="ECO:0000259" key="18">
    <source>
        <dbReference type="Pfam" id="PF18364"/>
    </source>
</evidence>
<comment type="catalytic activity">
    <reaction evidence="9">
        <text>trimethylamine + 2 Fe(III)-[cytochrome c] + H2O = trimethylamine N-oxide + 2 Fe(II)-[cytochrome c] + 3 H(+)</text>
        <dbReference type="Rhea" id="RHEA:24236"/>
        <dbReference type="Rhea" id="RHEA-COMP:10350"/>
        <dbReference type="Rhea" id="RHEA-COMP:14399"/>
        <dbReference type="ChEBI" id="CHEBI:15377"/>
        <dbReference type="ChEBI" id="CHEBI:15378"/>
        <dbReference type="ChEBI" id="CHEBI:15724"/>
        <dbReference type="ChEBI" id="CHEBI:29033"/>
        <dbReference type="ChEBI" id="CHEBI:29034"/>
        <dbReference type="ChEBI" id="CHEBI:58389"/>
        <dbReference type="EC" id="1.7.2.3"/>
    </reaction>
</comment>
<evidence type="ECO:0000256" key="12">
    <source>
        <dbReference type="ARBA" id="ARBA00066451"/>
    </source>
</evidence>
<evidence type="ECO:0000256" key="6">
    <source>
        <dbReference type="ARBA" id="ARBA00022729"/>
    </source>
</evidence>
<dbReference type="EMBL" id="FOLG01000007">
    <property type="protein sequence ID" value="SFC62227.1"/>
    <property type="molecule type" value="Genomic_DNA"/>
</dbReference>
<evidence type="ECO:0000256" key="9">
    <source>
        <dbReference type="ARBA" id="ARBA00049407"/>
    </source>
</evidence>
<evidence type="ECO:0000259" key="17">
    <source>
        <dbReference type="Pfam" id="PF01568"/>
    </source>
</evidence>
<accession>A0A1I1KN80</accession>
<dbReference type="PANTHER" id="PTHR43742">
    <property type="entry name" value="TRIMETHYLAMINE-N-OXIDE REDUCTASE"/>
    <property type="match status" value="1"/>
</dbReference>
<keyword evidence="5 14" id="KW-0479">Metal-binding</keyword>
<dbReference type="EC" id="1.8.5.3" evidence="12"/>
<dbReference type="GO" id="GO:0043546">
    <property type="term" value="F:molybdopterin cofactor binding"/>
    <property type="evidence" value="ECO:0007669"/>
    <property type="project" value="InterPro"/>
</dbReference>
<dbReference type="Gene3D" id="2.40.40.20">
    <property type="match status" value="1"/>
</dbReference>
<evidence type="ECO:0000259" key="16">
    <source>
        <dbReference type="Pfam" id="PF00384"/>
    </source>
</evidence>
<comment type="function">
    <text evidence="11">Catalyzes the reduction of dimethyl sulfoxide (DMSO) and trimethylamine N-oxide (TMAO) to dimethyl sulfide (DMS) and trimethylamine, respectively. The terminal DMSO reductase can also use various sulfoxides and N-oxide compounds as terminal electron acceptor in addition to DMSO and TMAO.</text>
</comment>
<sequence>MSGKEFTNVTRRGVLQGATALGALGVLAPAWLQAGAAHAAGMDGEVMTGSHWGVFYAKVQDGTWTEIRPWEGDPHPSHQLPGIMDSVMSPSRIKYPMVRRAFLEGGAGASPETRGAGDFVRVSWEEATELVANELKRVSETHGPTGIYGGSYGWKSPGKLHNCQNLMRRMLNLGLDGAFVNASGDYSTGAAQIIMPHVVGTLEVYEQQTVWPVVIENTDVLVFWGADPVRTNQISWTVSDHDNFPYMEEFKNTGKKVIVIDPWRNETARFFDAEWVPIRPHTDVALMLGMAHTLYTEELHDADFLSEYTTGFDEFLPYLTGESDGTPKTAEWASDICEVPAEQIKELARLFQSSRTMLSSGWSIQRQHHGEQSHWMLVTLASMLGQIGLPGGGFGLSYHYANGGAPSANSIVLPGISDGGAAVEGAAWLTEAGAASIPVSRVVEMILNPGMEFDFNGKRQKYPEVKMVYWVGGNPFSHHQDRNQMVEAWSKLETVVVQDFQWTATARFADIVLPATSAYERNDIENVGDYSSRAIVAMKKVIDPVFEARNDFDILADISEKLGARDAFTEGKDEMAWIKSLYESAAEQAPARGIEVPSFDEFWEAGILEFEIPEENRQFVRYGDFREDPLLEPLGTPSGLIEIYSRNIEKMGYDDCPPHPTWMEPVERLGGADTKYPFHVDTAHPNSRLHSQLCGTSLRETYAIAGREPCLINTEDAAAKGIADGDIVRVFNDRGQILAGAVVTDDIRPSVIKVSEGGWYDPVPGGELGALDVYGDANNLTVGIGTSKLAQGNCGHTAMADVEKYTGDAPEPNVFTAPAEG</sequence>
<dbReference type="Pfam" id="PF01568">
    <property type="entry name" value="Molydop_binding"/>
    <property type="match status" value="1"/>
</dbReference>
<dbReference type="InterPro" id="IPR006657">
    <property type="entry name" value="MoPterin_dinucl-bd_dom"/>
</dbReference>
<feature type="binding site" evidence="14">
    <location>
        <position position="478"/>
    </location>
    <ligand>
        <name>Mo-bis(molybdopterin guanine dinucleotide)</name>
        <dbReference type="ChEBI" id="CHEBI:60539"/>
    </ligand>
</feature>
<organism evidence="19 20">
    <name type="scientific">Tropicimonas isoalkanivorans</name>
    <dbReference type="NCBI Taxonomy" id="441112"/>
    <lineage>
        <taxon>Bacteria</taxon>
        <taxon>Pseudomonadati</taxon>
        <taxon>Pseudomonadota</taxon>
        <taxon>Alphaproteobacteria</taxon>
        <taxon>Rhodobacterales</taxon>
        <taxon>Roseobacteraceae</taxon>
        <taxon>Tropicimonas</taxon>
    </lineage>
</organism>
<evidence type="ECO:0000256" key="3">
    <source>
        <dbReference type="ARBA" id="ARBA00011885"/>
    </source>
</evidence>
<dbReference type="AlphaFoldDB" id="A0A1I1KN80"/>
<dbReference type="InterPro" id="IPR006656">
    <property type="entry name" value="Mopterin_OxRdtase"/>
</dbReference>
<dbReference type="SUPFAM" id="SSF53706">
    <property type="entry name" value="Formate dehydrogenase/DMSO reductase, domains 1-3"/>
    <property type="match status" value="1"/>
</dbReference>
<dbReference type="InterPro" id="IPR006658">
    <property type="entry name" value="BisC"/>
</dbReference>
<keyword evidence="6 15" id="KW-0732">Signal</keyword>
<dbReference type="Gene3D" id="3.40.228.10">
    <property type="entry name" value="Dimethylsulfoxide Reductase, domain 2"/>
    <property type="match status" value="1"/>
</dbReference>